<dbReference type="GeneID" id="108570007"/>
<organism evidence="2 3">
    <name type="scientific">Nicrophorus vespilloides</name>
    <name type="common">Boreal carrion beetle</name>
    <dbReference type="NCBI Taxonomy" id="110193"/>
    <lineage>
        <taxon>Eukaryota</taxon>
        <taxon>Metazoa</taxon>
        <taxon>Ecdysozoa</taxon>
        <taxon>Arthropoda</taxon>
        <taxon>Hexapoda</taxon>
        <taxon>Insecta</taxon>
        <taxon>Pterygota</taxon>
        <taxon>Neoptera</taxon>
        <taxon>Endopterygota</taxon>
        <taxon>Coleoptera</taxon>
        <taxon>Polyphaga</taxon>
        <taxon>Staphyliniformia</taxon>
        <taxon>Silphidae</taxon>
        <taxon>Nicrophorinae</taxon>
        <taxon>Nicrophorus</taxon>
    </lineage>
</organism>
<dbReference type="Proteomes" id="UP000695000">
    <property type="component" value="Unplaced"/>
</dbReference>
<evidence type="ECO:0000313" key="3">
    <source>
        <dbReference type="RefSeq" id="XP_017787300.1"/>
    </source>
</evidence>
<reference evidence="3" key="1">
    <citation type="submission" date="2025-08" db="UniProtKB">
        <authorList>
            <consortium name="RefSeq"/>
        </authorList>
    </citation>
    <scope>IDENTIFICATION</scope>
    <source>
        <tissue evidence="3">Whole Larva</tissue>
    </source>
</reference>
<proteinExistence type="predicted"/>
<feature type="transmembrane region" description="Helical" evidence="1">
    <location>
        <begin position="7"/>
        <end position="25"/>
    </location>
</feature>
<evidence type="ECO:0000313" key="2">
    <source>
        <dbReference type="Proteomes" id="UP000695000"/>
    </source>
</evidence>
<accession>A0ABM1NKF0</accession>
<dbReference type="RefSeq" id="XP_017787300.1">
    <property type="nucleotide sequence ID" value="XM_017931811.1"/>
</dbReference>
<protein>
    <submittedName>
        <fullName evidence="3">Organic cation transporter protein-like</fullName>
    </submittedName>
</protein>
<gene>
    <name evidence="3" type="primary">LOC108570007</name>
</gene>
<keyword evidence="1" id="KW-0812">Transmembrane</keyword>
<keyword evidence="2" id="KW-1185">Reference proteome</keyword>
<name>A0ABM1NKF0_NICVS</name>
<keyword evidence="1" id="KW-1133">Transmembrane helix</keyword>
<keyword evidence="1" id="KW-0472">Membrane</keyword>
<sequence length="93" mass="10152">MGISLSAIVGNAFGIFAPYIVFLGTEIDPSYPYKLSAALGLLGVVCGVFLPETLNQKLPETLAEAAEFGCDQDFWGKRKKRMQISQVELPLKE</sequence>
<evidence type="ECO:0000256" key="1">
    <source>
        <dbReference type="SAM" id="Phobius"/>
    </source>
</evidence>